<evidence type="ECO:0000313" key="5">
    <source>
        <dbReference type="Proteomes" id="UP000002943"/>
    </source>
</evidence>
<evidence type="ECO:0000256" key="1">
    <source>
        <dbReference type="SAM" id="MobiDB-lite"/>
    </source>
</evidence>
<feature type="compositionally biased region" description="Basic and acidic residues" evidence="1">
    <location>
        <begin position="90"/>
        <end position="99"/>
    </location>
</feature>
<feature type="region of interest" description="Disordered" evidence="1">
    <location>
        <begin position="215"/>
        <end position="252"/>
    </location>
</feature>
<evidence type="ECO:0000313" key="4">
    <source>
        <dbReference type="EMBL" id="EFP95619.1"/>
    </source>
</evidence>
<dbReference type="GO" id="GO:0003677">
    <property type="term" value="F:DNA binding"/>
    <property type="evidence" value="ECO:0007669"/>
    <property type="project" value="InterPro"/>
</dbReference>
<dbReference type="Pfam" id="PF13413">
    <property type="entry name" value="HTH_25"/>
    <property type="match status" value="1"/>
</dbReference>
<feature type="region of interest" description="Disordered" evidence="1">
    <location>
        <begin position="89"/>
        <end position="109"/>
    </location>
</feature>
<name>E3BMZ3_9VIBR</name>
<evidence type="ECO:0000256" key="2">
    <source>
        <dbReference type="SAM" id="Phobius"/>
    </source>
</evidence>
<feature type="compositionally biased region" description="Polar residues" evidence="1">
    <location>
        <begin position="242"/>
        <end position="252"/>
    </location>
</feature>
<dbReference type="NCBIfam" id="NF008109">
    <property type="entry name" value="PRK10856.1"/>
    <property type="match status" value="1"/>
</dbReference>
<dbReference type="STRING" id="796620.VIBC2010_11036"/>
<dbReference type="Pfam" id="PF13464">
    <property type="entry name" value="RodZ_C"/>
    <property type="match status" value="1"/>
</dbReference>
<dbReference type="PANTHER" id="PTHR34475:SF1">
    <property type="entry name" value="CYTOSKELETON PROTEIN RODZ"/>
    <property type="match status" value="1"/>
</dbReference>
<keyword evidence="5" id="KW-1185">Reference proteome</keyword>
<comment type="caution">
    <text evidence="4">The sequence shown here is derived from an EMBL/GenBank/DDBJ whole genome shotgun (WGS) entry which is preliminary data.</text>
</comment>
<dbReference type="PROSITE" id="PS50943">
    <property type="entry name" value="HTH_CROC1"/>
    <property type="match status" value="1"/>
</dbReference>
<dbReference type="RefSeq" id="WP_009602503.1">
    <property type="nucleotide sequence ID" value="NZ_AEIU01000091.1"/>
</dbReference>
<feature type="region of interest" description="Disordered" evidence="1">
    <location>
        <begin position="1"/>
        <end position="20"/>
    </location>
</feature>
<sequence>MAAEQQQTANEEEQESVKAGTILKNKREELGLTQRQIADRLRLRLSIIENIETNNFSSEQVATFTRGYLSSYARAVGLEPAQVLDALEQSQKDQPEEQNMKSFSRKTKREAHDSRIMNITWFILLVIVGISSVLWWQNREITMADLTADDVADFPETSLDAEQPPLDFSTITETKIEPVTEEVVVEDEHVNTEAPAENGQKNKLVKEKEAEIATVLEQPKVTQEAQQSEIPPSSDKKESIEQPATEQNNTAEVERNNQLVMNFANDCWIQIKDSTGKTLSTGVKKAGQSVTLNGKLPYSVILGAPENVSMTLSSEPIDLSGYTSGKVARFNLP</sequence>
<dbReference type="EMBL" id="AEIU01000091">
    <property type="protein sequence ID" value="EFP95619.1"/>
    <property type="molecule type" value="Genomic_DNA"/>
</dbReference>
<dbReference type="AlphaFoldDB" id="E3BMZ3"/>
<accession>E3BMZ3</accession>
<dbReference type="SUPFAM" id="SSF47413">
    <property type="entry name" value="lambda repressor-like DNA-binding domains"/>
    <property type="match status" value="1"/>
</dbReference>
<dbReference type="Proteomes" id="UP000002943">
    <property type="component" value="Unassembled WGS sequence"/>
</dbReference>
<reference evidence="4 5" key="1">
    <citation type="journal article" date="2012" name="Int. J. Syst. Evol. Microbiol.">
        <title>Vibrio caribbeanicus sp. nov., isolated from the marine sponge Scleritoderma cyanea.</title>
        <authorList>
            <person name="Hoffmann M."/>
            <person name="Monday S.R."/>
            <person name="Allard M.W."/>
            <person name="Strain E.A."/>
            <person name="Whittaker P."/>
            <person name="Naum M."/>
            <person name="McCarthy P.J."/>
            <person name="Lopez J.V."/>
            <person name="Fischer M."/>
            <person name="Brown E.W."/>
        </authorList>
    </citation>
    <scope>NUCLEOTIDE SEQUENCE [LARGE SCALE GENOMIC DNA]</scope>
    <source>
        <strain evidence="4 5">ATCC BAA-2122</strain>
    </source>
</reference>
<dbReference type="Gene3D" id="1.10.260.40">
    <property type="entry name" value="lambda repressor-like DNA-binding domains"/>
    <property type="match status" value="1"/>
</dbReference>
<dbReference type="InterPro" id="IPR025194">
    <property type="entry name" value="RodZ-like_C"/>
</dbReference>
<dbReference type="InterPro" id="IPR050400">
    <property type="entry name" value="Bact_Cytoskel_RodZ"/>
</dbReference>
<organism evidence="4 5">
    <name type="scientific">Vibrio caribbeanicus ATCC BAA-2122</name>
    <dbReference type="NCBI Taxonomy" id="796620"/>
    <lineage>
        <taxon>Bacteria</taxon>
        <taxon>Pseudomonadati</taxon>
        <taxon>Pseudomonadota</taxon>
        <taxon>Gammaproteobacteria</taxon>
        <taxon>Vibrionales</taxon>
        <taxon>Vibrionaceae</taxon>
        <taxon>Vibrio</taxon>
    </lineage>
</organism>
<dbReference type="CDD" id="cd00093">
    <property type="entry name" value="HTH_XRE"/>
    <property type="match status" value="1"/>
</dbReference>
<feature type="domain" description="HTH cro/C1-type" evidence="3">
    <location>
        <begin position="23"/>
        <end position="55"/>
    </location>
</feature>
<protein>
    <recommendedName>
        <fullName evidence="3">HTH cro/C1-type domain-containing protein</fullName>
    </recommendedName>
</protein>
<dbReference type="OrthoDB" id="9790252at2"/>
<dbReference type="InterPro" id="IPR001387">
    <property type="entry name" value="Cro/C1-type_HTH"/>
</dbReference>
<gene>
    <name evidence="4" type="ORF">VIBC2010_11036</name>
</gene>
<dbReference type="PANTHER" id="PTHR34475">
    <property type="match status" value="1"/>
</dbReference>
<dbReference type="eggNOG" id="COG1426">
    <property type="taxonomic scope" value="Bacteria"/>
</dbReference>
<dbReference type="InterPro" id="IPR010982">
    <property type="entry name" value="Lambda_DNA-bd_dom_sf"/>
</dbReference>
<proteinExistence type="predicted"/>
<keyword evidence="2" id="KW-0812">Transmembrane</keyword>
<feature type="compositionally biased region" description="Polar residues" evidence="1">
    <location>
        <begin position="220"/>
        <end position="231"/>
    </location>
</feature>
<keyword evidence="2" id="KW-1133">Transmembrane helix</keyword>
<feature type="transmembrane region" description="Helical" evidence="2">
    <location>
        <begin position="116"/>
        <end position="136"/>
    </location>
</feature>
<keyword evidence="2" id="KW-0472">Membrane</keyword>
<evidence type="ECO:0000259" key="3">
    <source>
        <dbReference type="PROSITE" id="PS50943"/>
    </source>
</evidence>